<dbReference type="InterPro" id="IPR048945">
    <property type="entry name" value="RASSF8/10_RA"/>
</dbReference>
<feature type="coiled-coil region" evidence="1">
    <location>
        <begin position="249"/>
        <end position="337"/>
    </location>
</feature>
<dbReference type="InterPro" id="IPR029071">
    <property type="entry name" value="Ubiquitin-like_domsf"/>
</dbReference>
<evidence type="ECO:0000256" key="1">
    <source>
        <dbReference type="SAM" id="Coils"/>
    </source>
</evidence>
<dbReference type="Gene3D" id="3.10.20.90">
    <property type="entry name" value="Phosphatidylinositol 3-kinase Catalytic Subunit, Chain A, domain 1"/>
    <property type="match status" value="1"/>
</dbReference>
<feature type="domain" description="Ras-associating" evidence="3">
    <location>
        <begin position="1"/>
        <end position="82"/>
    </location>
</feature>
<reference evidence="5" key="1">
    <citation type="submission" date="2024-02" db="UniProtKB">
        <authorList>
            <consortium name="WormBaseParasite"/>
        </authorList>
    </citation>
    <scope>IDENTIFICATION</scope>
</reference>
<keyword evidence="4" id="KW-1185">Reference proteome</keyword>
<proteinExistence type="predicted"/>
<name>A0AAF3FIT5_9BILA</name>
<dbReference type="InterPro" id="IPR000159">
    <property type="entry name" value="RA_dom"/>
</dbReference>
<feature type="region of interest" description="Disordered" evidence="2">
    <location>
        <begin position="85"/>
        <end position="135"/>
    </location>
</feature>
<dbReference type="InterPro" id="IPR033593">
    <property type="entry name" value="N-RASSF"/>
</dbReference>
<sequence>MDLNVSVNGVEQTITGLTSQTTCAEVIYALAHAQGQPGRYVLVERFCTAERNLLPTDRPIEMLAKWKEHAKNVSYYLKRIEEKEEKVEEVEDPSTNPVQSSSQSTQSTQSTQSIPPNDHSEPIETSTFTQRMPSTSSVRSDVLYSVIKRKTEFAPSGSSTTSLPAYTGVRMRPGTSMGTMRSRAPPPDYASVMERRFNSLSRNPHNSHSRPPLDMTRFGITQADGPSSAPPRLTEYELQKLIEAQNYTLEQQRQRLYETDVEAKEEERELIQLERQMENLEEVLHPLRQANWPQQYNVEYTTQLRLKMGIQSIKDAIQNVKRNIDEKTREEQELTKAIFEEMSLEDSSSFDSPHLNIQQGMKAF</sequence>
<protein>
    <submittedName>
        <fullName evidence="5">Ras-associating domain-containing protein</fullName>
    </submittedName>
</protein>
<dbReference type="CDD" id="cd16123">
    <property type="entry name" value="RA_RASSF7_like"/>
    <property type="match status" value="1"/>
</dbReference>
<evidence type="ECO:0000313" key="4">
    <source>
        <dbReference type="Proteomes" id="UP000887575"/>
    </source>
</evidence>
<evidence type="ECO:0000259" key="3">
    <source>
        <dbReference type="PROSITE" id="PS50200"/>
    </source>
</evidence>
<dbReference type="PROSITE" id="PS50200">
    <property type="entry name" value="RA"/>
    <property type="match status" value="1"/>
</dbReference>
<keyword evidence="1" id="KW-0175">Coiled coil</keyword>
<evidence type="ECO:0000256" key="2">
    <source>
        <dbReference type="SAM" id="MobiDB-lite"/>
    </source>
</evidence>
<feature type="compositionally biased region" description="Low complexity" evidence="2">
    <location>
        <begin position="99"/>
        <end position="113"/>
    </location>
</feature>
<feature type="region of interest" description="Disordered" evidence="2">
    <location>
        <begin position="154"/>
        <end position="185"/>
    </location>
</feature>
<dbReference type="AlphaFoldDB" id="A0AAF3FIT5"/>
<feature type="compositionally biased region" description="Polar residues" evidence="2">
    <location>
        <begin position="123"/>
        <end position="135"/>
    </location>
</feature>
<organism evidence="4 5">
    <name type="scientific">Mesorhabditis belari</name>
    <dbReference type="NCBI Taxonomy" id="2138241"/>
    <lineage>
        <taxon>Eukaryota</taxon>
        <taxon>Metazoa</taxon>
        <taxon>Ecdysozoa</taxon>
        <taxon>Nematoda</taxon>
        <taxon>Chromadorea</taxon>
        <taxon>Rhabditida</taxon>
        <taxon>Rhabditina</taxon>
        <taxon>Rhabditomorpha</taxon>
        <taxon>Rhabditoidea</taxon>
        <taxon>Rhabditidae</taxon>
        <taxon>Mesorhabditinae</taxon>
        <taxon>Mesorhabditis</taxon>
    </lineage>
</organism>
<dbReference type="Proteomes" id="UP000887575">
    <property type="component" value="Unassembled WGS sequence"/>
</dbReference>
<dbReference type="GO" id="GO:0007165">
    <property type="term" value="P:signal transduction"/>
    <property type="evidence" value="ECO:0007669"/>
    <property type="project" value="InterPro"/>
</dbReference>
<accession>A0AAF3FIT5</accession>
<feature type="region of interest" description="Disordered" evidence="2">
    <location>
        <begin position="345"/>
        <end position="364"/>
    </location>
</feature>
<evidence type="ECO:0000313" key="5">
    <source>
        <dbReference type="WBParaSite" id="MBELARI_LOCUS7043"/>
    </source>
</evidence>
<dbReference type="SUPFAM" id="SSF54236">
    <property type="entry name" value="Ubiquitin-like"/>
    <property type="match status" value="1"/>
</dbReference>
<dbReference type="PANTHER" id="PTHR15286">
    <property type="entry name" value="RAS-ASSOCIATING DOMAIN CONTAINING PROTEIN"/>
    <property type="match status" value="1"/>
</dbReference>
<dbReference type="PANTHER" id="PTHR15286:SF6">
    <property type="entry name" value="GH01133P"/>
    <property type="match status" value="1"/>
</dbReference>
<dbReference type="Pfam" id="PF21712">
    <property type="entry name" value="RASSF8-10_RA"/>
    <property type="match status" value="1"/>
</dbReference>
<dbReference type="WBParaSite" id="MBELARI_LOCUS7043">
    <property type="protein sequence ID" value="MBELARI_LOCUS7043"/>
    <property type="gene ID" value="MBELARI_LOCUS7043"/>
</dbReference>